<proteinExistence type="inferred from homology"/>
<evidence type="ECO:0000313" key="5">
    <source>
        <dbReference type="EMBL" id="GHP09177.1"/>
    </source>
</evidence>
<reference evidence="5" key="1">
    <citation type="submission" date="2020-10" db="EMBL/GenBank/DDBJ databases">
        <title>Unveiling of a novel bifunctional photoreceptor, Dualchrome1, isolated from a cosmopolitan green alga.</title>
        <authorList>
            <person name="Suzuki S."/>
            <person name="Kawachi M."/>
        </authorList>
    </citation>
    <scope>NUCLEOTIDE SEQUENCE</scope>
    <source>
        <strain evidence="5">NIES 2893</strain>
    </source>
</reference>
<dbReference type="PANTHER" id="PTHR21600:SF87">
    <property type="entry name" value="RNA PSEUDOURIDYLATE SYNTHASE DOMAIN-CONTAINING PROTEIN 1"/>
    <property type="match status" value="1"/>
</dbReference>
<name>A0A830HWA2_9CHLO</name>
<feature type="domain" description="Pseudouridine synthase RsuA/RluA-like" evidence="4">
    <location>
        <begin position="200"/>
        <end position="360"/>
    </location>
</feature>
<keyword evidence="6" id="KW-1185">Reference proteome</keyword>
<comment type="catalytic activity">
    <reaction evidence="3">
        <text>a uridine in RNA = a pseudouridine in RNA</text>
        <dbReference type="Rhea" id="RHEA:48348"/>
        <dbReference type="Rhea" id="RHEA-COMP:12068"/>
        <dbReference type="Rhea" id="RHEA-COMP:12069"/>
        <dbReference type="ChEBI" id="CHEBI:65314"/>
        <dbReference type="ChEBI" id="CHEBI:65315"/>
    </reaction>
</comment>
<feature type="active site" evidence="2">
    <location>
        <position position="246"/>
    </location>
</feature>
<dbReference type="Proteomes" id="UP000660262">
    <property type="component" value="Unassembled WGS sequence"/>
</dbReference>
<comment type="similarity">
    <text evidence="1 3">Belongs to the pseudouridine synthase RluA family.</text>
</comment>
<dbReference type="OrthoDB" id="418349at2759"/>
<dbReference type="InterPro" id="IPR006225">
    <property type="entry name" value="PsdUridine_synth_RluC/D"/>
</dbReference>
<dbReference type="GO" id="GO:0003723">
    <property type="term" value="F:RNA binding"/>
    <property type="evidence" value="ECO:0007669"/>
    <property type="project" value="InterPro"/>
</dbReference>
<evidence type="ECO:0000256" key="1">
    <source>
        <dbReference type="ARBA" id="ARBA00010876"/>
    </source>
</evidence>
<evidence type="ECO:0000256" key="2">
    <source>
        <dbReference type="PIRSR" id="PIRSR606225-1"/>
    </source>
</evidence>
<dbReference type="SUPFAM" id="SSF55120">
    <property type="entry name" value="Pseudouridine synthase"/>
    <property type="match status" value="1"/>
</dbReference>
<dbReference type="Gene3D" id="3.30.2350.10">
    <property type="entry name" value="Pseudouridine synthase"/>
    <property type="match status" value="1"/>
</dbReference>
<dbReference type="EC" id="5.4.99.-" evidence="3"/>
<dbReference type="InterPro" id="IPR050188">
    <property type="entry name" value="RluA_PseudoU_synthase"/>
</dbReference>
<organism evidence="5 6">
    <name type="scientific">Pycnococcus provasolii</name>
    <dbReference type="NCBI Taxonomy" id="41880"/>
    <lineage>
        <taxon>Eukaryota</taxon>
        <taxon>Viridiplantae</taxon>
        <taxon>Chlorophyta</taxon>
        <taxon>Pseudoscourfieldiophyceae</taxon>
        <taxon>Pseudoscourfieldiales</taxon>
        <taxon>Pycnococcaceae</taxon>
        <taxon>Pycnococcus</taxon>
    </lineage>
</organism>
<comment type="caution">
    <text evidence="5">The sequence shown here is derived from an EMBL/GenBank/DDBJ whole genome shotgun (WGS) entry which is preliminary data.</text>
</comment>
<dbReference type="EMBL" id="BNJQ01000024">
    <property type="protein sequence ID" value="GHP09177.1"/>
    <property type="molecule type" value="Genomic_DNA"/>
</dbReference>
<keyword evidence="3" id="KW-0413">Isomerase</keyword>
<dbReference type="PANTHER" id="PTHR21600">
    <property type="entry name" value="MITOCHONDRIAL RNA PSEUDOURIDINE SYNTHASE"/>
    <property type="match status" value="1"/>
</dbReference>
<dbReference type="GO" id="GO:0000455">
    <property type="term" value="P:enzyme-directed rRNA pseudouridine synthesis"/>
    <property type="evidence" value="ECO:0007669"/>
    <property type="project" value="TreeGrafter"/>
</dbReference>
<accession>A0A830HWA2</accession>
<comment type="function">
    <text evidence="3">Responsible for synthesis of pseudouridine from uracil.</text>
</comment>
<dbReference type="Pfam" id="PF00849">
    <property type="entry name" value="PseudoU_synth_2"/>
    <property type="match status" value="1"/>
</dbReference>
<dbReference type="InterPro" id="IPR006145">
    <property type="entry name" value="PsdUridine_synth_RsuA/RluA"/>
</dbReference>
<dbReference type="CDD" id="cd02869">
    <property type="entry name" value="PseudoU_synth_RluA_like"/>
    <property type="match status" value="1"/>
</dbReference>
<gene>
    <name evidence="5" type="ORF">PPROV_000791400</name>
</gene>
<protein>
    <recommendedName>
        <fullName evidence="3">Pseudouridine synthase</fullName>
        <ecNumber evidence="3">5.4.99.-</ecNumber>
    </recommendedName>
</protein>
<evidence type="ECO:0000256" key="3">
    <source>
        <dbReference type="RuleBase" id="RU362028"/>
    </source>
</evidence>
<sequence length="443" mass="49076">MSHSAHRTRPHVHAVKGVARARTKGRCLARAQTHSQPAATLQNVRSHGWTCPSCGMRNLFKGRTLLKHLETCCPDLVVDLHGTNAVLLQLKSLCTENGKKRTPRGTPPPHAMSELTDEFVMEVHACLQALAKRNDDLCDRAIKLRFQGSTSAEDRRSLHDVASCLKVSKERAEQLVAKGIRNTPLVREDAPLDILLEDEHVVVVNKTAGLLSQPRHRFLGGSVVNRLLWRYRQDPAADAKVCHRLDQYTSGVCLYARTTESARHVHDQFRDKTVTKEYFAIVHGAPGDARHAWTCDAPIGRRPTAAKNDGHEYARAVGDSCIDGKPAFTAFEVVASCASASLIRCEPHTGRTHQIRLHLQCTGYPIVGDEVYTPSDLHAHLKDILAAGGNREAMPSRQQLHAHALTFAHPAREKDAPRIRVQADLPPDMVALMRALNMRSLIQ</sequence>
<evidence type="ECO:0000259" key="4">
    <source>
        <dbReference type="Pfam" id="PF00849"/>
    </source>
</evidence>
<dbReference type="NCBIfam" id="TIGR00005">
    <property type="entry name" value="rluA_subfam"/>
    <property type="match status" value="1"/>
</dbReference>
<dbReference type="AlphaFoldDB" id="A0A830HWA2"/>
<dbReference type="InterPro" id="IPR020103">
    <property type="entry name" value="PsdUridine_synth_cat_dom_sf"/>
</dbReference>
<evidence type="ECO:0000313" key="6">
    <source>
        <dbReference type="Proteomes" id="UP000660262"/>
    </source>
</evidence>
<dbReference type="GO" id="GO:0009982">
    <property type="term" value="F:pseudouridine synthase activity"/>
    <property type="evidence" value="ECO:0007669"/>
    <property type="project" value="InterPro"/>
</dbReference>